<dbReference type="PANTHER" id="PTHR43968:SF6">
    <property type="entry name" value="GLUTATHIONE S-TRANSFERASE OMEGA"/>
    <property type="match status" value="1"/>
</dbReference>
<dbReference type="EMBL" id="NVVJ01000018">
    <property type="protein sequence ID" value="PCJ25334.1"/>
    <property type="molecule type" value="Genomic_DNA"/>
</dbReference>
<dbReference type="InterPro" id="IPR036249">
    <property type="entry name" value="Thioredoxin-like_sf"/>
</dbReference>
<feature type="domain" description="GST N-terminal" evidence="1">
    <location>
        <begin position="1"/>
        <end position="78"/>
    </location>
</feature>
<evidence type="ECO:0000313" key="3">
    <source>
        <dbReference type="EMBL" id="PCJ25334.1"/>
    </source>
</evidence>
<dbReference type="AlphaFoldDB" id="A0A2A5B1A4"/>
<dbReference type="CDD" id="cd00570">
    <property type="entry name" value="GST_N_family"/>
    <property type="match status" value="1"/>
</dbReference>
<sequence>MTIKLHGMTYSNYYNMIKTVMIEKGMSFEEVHVLPNQESELLSKSPMGKVPCMETEHGFLTETGVMIDYIDSLGDGPSFYPCDPFAKAKVQELIRHIELYIELPARRLYGEVFFGRPASDEEKVVVRGLLERGFSSLASLGKFDPYLAGADLTYADFYFRFSVALATIVCKKALDWDAINEIPNIKALLNLIDERASIKQVLADQAKSA</sequence>
<dbReference type="SUPFAM" id="SSF52833">
    <property type="entry name" value="Thioredoxin-like"/>
    <property type="match status" value="1"/>
</dbReference>
<dbReference type="GO" id="GO:0016740">
    <property type="term" value="F:transferase activity"/>
    <property type="evidence" value="ECO:0007669"/>
    <property type="project" value="UniProtKB-KW"/>
</dbReference>
<evidence type="ECO:0000259" key="2">
    <source>
        <dbReference type="PROSITE" id="PS50405"/>
    </source>
</evidence>
<dbReference type="InterPro" id="IPR036282">
    <property type="entry name" value="Glutathione-S-Trfase_C_sf"/>
</dbReference>
<dbReference type="InterPro" id="IPR004045">
    <property type="entry name" value="Glutathione_S-Trfase_N"/>
</dbReference>
<organism evidence="3 4">
    <name type="scientific">SAR86 cluster bacterium</name>
    <dbReference type="NCBI Taxonomy" id="2030880"/>
    <lineage>
        <taxon>Bacteria</taxon>
        <taxon>Pseudomonadati</taxon>
        <taxon>Pseudomonadota</taxon>
        <taxon>Gammaproteobacteria</taxon>
        <taxon>SAR86 cluster</taxon>
    </lineage>
</organism>
<dbReference type="Pfam" id="PF14497">
    <property type="entry name" value="GST_C_3"/>
    <property type="match status" value="1"/>
</dbReference>
<dbReference type="PROSITE" id="PS50405">
    <property type="entry name" value="GST_CTER"/>
    <property type="match status" value="1"/>
</dbReference>
<protein>
    <submittedName>
        <fullName evidence="3">Glutathione S-transferase</fullName>
    </submittedName>
</protein>
<dbReference type="SUPFAM" id="SSF47616">
    <property type="entry name" value="GST C-terminal domain-like"/>
    <property type="match status" value="1"/>
</dbReference>
<dbReference type="PANTHER" id="PTHR43968">
    <property type="match status" value="1"/>
</dbReference>
<name>A0A2A5B1A4_9GAMM</name>
<dbReference type="PROSITE" id="PS50404">
    <property type="entry name" value="GST_NTER"/>
    <property type="match status" value="1"/>
</dbReference>
<dbReference type="GO" id="GO:0005737">
    <property type="term" value="C:cytoplasm"/>
    <property type="evidence" value="ECO:0007669"/>
    <property type="project" value="TreeGrafter"/>
</dbReference>
<comment type="caution">
    <text evidence="3">The sequence shown here is derived from an EMBL/GenBank/DDBJ whole genome shotgun (WGS) entry which is preliminary data.</text>
</comment>
<proteinExistence type="predicted"/>
<dbReference type="InterPro" id="IPR004046">
    <property type="entry name" value="GST_C"/>
</dbReference>
<evidence type="ECO:0000313" key="4">
    <source>
        <dbReference type="Proteomes" id="UP000218327"/>
    </source>
</evidence>
<reference evidence="4" key="1">
    <citation type="submission" date="2017-08" db="EMBL/GenBank/DDBJ databases">
        <title>A dynamic microbial community with high functional redundancy inhabits the cold, oxic subseafloor aquifer.</title>
        <authorList>
            <person name="Tully B.J."/>
            <person name="Wheat C.G."/>
            <person name="Glazer B.T."/>
            <person name="Huber J.A."/>
        </authorList>
    </citation>
    <scope>NUCLEOTIDE SEQUENCE [LARGE SCALE GENOMIC DNA]</scope>
</reference>
<keyword evidence="3" id="KW-0808">Transferase</keyword>
<accession>A0A2A5B1A4</accession>
<evidence type="ECO:0000259" key="1">
    <source>
        <dbReference type="PROSITE" id="PS50404"/>
    </source>
</evidence>
<dbReference type="Proteomes" id="UP000218327">
    <property type="component" value="Unassembled WGS sequence"/>
</dbReference>
<dbReference type="InterPro" id="IPR010987">
    <property type="entry name" value="Glutathione-S-Trfase_C-like"/>
</dbReference>
<gene>
    <name evidence="3" type="ORF">COA96_07620</name>
</gene>
<feature type="domain" description="GST C-terminal" evidence="2">
    <location>
        <begin position="83"/>
        <end position="209"/>
    </location>
</feature>
<dbReference type="Gene3D" id="3.40.30.10">
    <property type="entry name" value="Glutaredoxin"/>
    <property type="match status" value="1"/>
</dbReference>
<dbReference type="Gene3D" id="1.20.1050.10">
    <property type="match status" value="1"/>
</dbReference>
<dbReference type="Pfam" id="PF13417">
    <property type="entry name" value="GST_N_3"/>
    <property type="match status" value="1"/>
</dbReference>
<dbReference type="InterPro" id="IPR050983">
    <property type="entry name" value="GST_Omega/HSP26"/>
</dbReference>